<protein>
    <recommendedName>
        <fullName evidence="3">BD-FAE-like domain-containing protein</fullName>
    </recommendedName>
</protein>
<reference evidence="4 5" key="1">
    <citation type="journal article" date="2016" name="Nat. Commun.">
        <title>Thousands of microbial genomes shed light on interconnected biogeochemical processes in an aquifer system.</title>
        <authorList>
            <person name="Anantharaman K."/>
            <person name="Brown C.T."/>
            <person name="Hug L.A."/>
            <person name="Sharon I."/>
            <person name="Castelle C.J."/>
            <person name="Probst A.J."/>
            <person name="Thomas B.C."/>
            <person name="Singh A."/>
            <person name="Wilkins M.J."/>
            <person name="Karaoz U."/>
            <person name="Brodie E.L."/>
            <person name="Williams K.H."/>
            <person name="Hubbard S.S."/>
            <person name="Banfield J.F."/>
        </authorList>
    </citation>
    <scope>NUCLEOTIDE SEQUENCE [LARGE SCALE GENOMIC DNA]</scope>
</reference>
<dbReference type="InterPro" id="IPR049492">
    <property type="entry name" value="BD-FAE-like_dom"/>
</dbReference>
<dbReference type="SUPFAM" id="SSF53474">
    <property type="entry name" value="alpha/beta-Hydrolases"/>
    <property type="match status" value="1"/>
</dbReference>
<feature type="domain" description="BD-FAE-like" evidence="3">
    <location>
        <begin position="77"/>
        <end position="195"/>
    </location>
</feature>
<dbReference type="PANTHER" id="PTHR48081:SF33">
    <property type="entry name" value="KYNURENINE FORMAMIDASE"/>
    <property type="match status" value="1"/>
</dbReference>
<evidence type="ECO:0000256" key="2">
    <source>
        <dbReference type="SAM" id="Phobius"/>
    </source>
</evidence>
<dbReference type="EMBL" id="MHOQ01000008">
    <property type="protein sequence ID" value="OGZ67294.1"/>
    <property type="molecule type" value="Genomic_DNA"/>
</dbReference>
<dbReference type="Gene3D" id="3.40.50.1820">
    <property type="entry name" value="alpha/beta hydrolase"/>
    <property type="match status" value="1"/>
</dbReference>
<proteinExistence type="predicted"/>
<dbReference type="InterPro" id="IPR029058">
    <property type="entry name" value="AB_hydrolase_fold"/>
</dbReference>
<name>A0A1G2HXL5_9BACT</name>
<accession>A0A1G2HXL5</accession>
<evidence type="ECO:0000259" key="3">
    <source>
        <dbReference type="Pfam" id="PF20434"/>
    </source>
</evidence>
<keyword evidence="2" id="KW-1133">Transmembrane helix</keyword>
<evidence type="ECO:0000256" key="1">
    <source>
        <dbReference type="ARBA" id="ARBA00022801"/>
    </source>
</evidence>
<comment type="caution">
    <text evidence="4">The sequence shown here is derived from an EMBL/GenBank/DDBJ whole genome shotgun (WGS) entry which is preliminary data.</text>
</comment>
<dbReference type="AlphaFoldDB" id="A0A1G2HXL5"/>
<evidence type="ECO:0000313" key="4">
    <source>
        <dbReference type="EMBL" id="OGZ67294.1"/>
    </source>
</evidence>
<keyword evidence="2" id="KW-0812">Transmembrane</keyword>
<dbReference type="InterPro" id="IPR050300">
    <property type="entry name" value="GDXG_lipolytic_enzyme"/>
</dbReference>
<sequence>MIKKNIVILVVLILTMAVLGGICLYYYNQGFLQNSENKDEADKEIVISESSIKALENADLDIQYKTIEGVDPSFLTLDVYPVKDIKNAPVVVFVHGGGWTSGDKAKVYQGPESFLDFFQRNKTVFVAINYRLLFSDKAPGAIYADQETDIASAVKWVHDNISLYGGDPENISLFGYSAGAQMVSLVGTDEAYLKAEGLSLNNIKKVIAFDVDAYDIPRAIVEGVDYNYPYAEGELTKFFSFDLETQKAASSINHLFSSKKYPEFLVVYSGAIISKKGKTTWQELSKRQAELFVEAILRVGGKASLYGDLNMTHTELGLNFGIMDFGPTIEVQKFLYNK</sequence>
<dbReference type="PANTHER" id="PTHR48081">
    <property type="entry name" value="AB HYDROLASE SUPERFAMILY PROTEIN C4A8.06C"/>
    <property type="match status" value="1"/>
</dbReference>
<keyword evidence="2" id="KW-0472">Membrane</keyword>
<evidence type="ECO:0000313" key="5">
    <source>
        <dbReference type="Proteomes" id="UP000179183"/>
    </source>
</evidence>
<keyword evidence="1" id="KW-0378">Hydrolase</keyword>
<gene>
    <name evidence="4" type="ORF">A3D34_00820</name>
</gene>
<feature type="transmembrane region" description="Helical" evidence="2">
    <location>
        <begin position="7"/>
        <end position="27"/>
    </location>
</feature>
<dbReference type="Proteomes" id="UP000179183">
    <property type="component" value="Unassembled WGS sequence"/>
</dbReference>
<dbReference type="GO" id="GO:0004061">
    <property type="term" value="F:arylformamidase activity"/>
    <property type="evidence" value="ECO:0007669"/>
    <property type="project" value="TreeGrafter"/>
</dbReference>
<organism evidence="4 5">
    <name type="scientific">Candidatus Staskawiczbacteria bacterium RIFCSPHIGHO2_02_FULL_33_16</name>
    <dbReference type="NCBI Taxonomy" id="1802204"/>
    <lineage>
        <taxon>Bacteria</taxon>
        <taxon>Candidatus Staskawicziibacteriota</taxon>
    </lineage>
</organism>
<dbReference type="Pfam" id="PF20434">
    <property type="entry name" value="BD-FAE"/>
    <property type="match status" value="1"/>
</dbReference>